<dbReference type="RefSeq" id="WP_271797592.1">
    <property type="nucleotide sequence ID" value="NZ_JAQMUC010000100.1"/>
</dbReference>
<keyword evidence="1" id="KW-0812">Transmembrane</keyword>
<evidence type="ECO:0000256" key="1">
    <source>
        <dbReference type="SAM" id="Phobius"/>
    </source>
</evidence>
<keyword evidence="1" id="KW-1133">Transmembrane helix</keyword>
<dbReference type="InterPro" id="IPR018130">
    <property type="entry name" value="Ribosomal_uS2_CS"/>
</dbReference>
<evidence type="ECO:0000313" key="2">
    <source>
        <dbReference type="EMBL" id="MDB9537986.1"/>
    </source>
</evidence>
<comment type="caution">
    <text evidence="2">The sequence shown here is derived from an EMBL/GenBank/DDBJ whole genome shotgun (WGS) entry which is preliminary data.</text>
</comment>
<name>A0ABT5AL01_9CYAN</name>
<sequence>MYARVMGIARKISYLINYGLDWLKSAAILAIMTIELILAATTHFGD</sequence>
<dbReference type="Proteomes" id="UP001211249">
    <property type="component" value="Unassembled WGS sequence"/>
</dbReference>
<dbReference type="EMBL" id="JAQMUC010000100">
    <property type="protein sequence ID" value="MDB9537986.1"/>
    <property type="molecule type" value="Genomic_DNA"/>
</dbReference>
<proteinExistence type="predicted"/>
<dbReference type="PROSITE" id="PS00962">
    <property type="entry name" value="RIBOSOMAL_S2_1"/>
    <property type="match status" value="1"/>
</dbReference>
<reference evidence="2 3" key="1">
    <citation type="submission" date="2023-01" db="EMBL/GenBank/DDBJ databases">
        <title>Genomes from the Australian National Cyanobacteria Reference Collection.</title>
        <authorList>
            <person name="Willis A."/>
            <person name="Lee E.M.F."/>
        </authorList>
    </citation>
    <scope>NUCLEOTIDE SEQUENCE [LARGE SCALE GENOMIC DNA]</scope>
    <source>
        <strain evidence="2 3">CS-1226</strain>
    </source>
</reference>
<gene>
    <name evidence="2" type="ORF">PN451_19470</name>
</gene>
<evidence type="ECO:0000313" key="3">
    <source>
        <dbReference type="Proteomes" id="UP001211249"/>
    </source>
</evidence>
<accession>A0ABT5AL01</accession>
<organism evidence="2 3">
    <name type="scientific">Dolichospermum planctonicum CS-1226</name>
    <dbReference type="NCBI Taxonomy" id="3021751"/>
    <lineage>
        <taxon>Bacteria</taxon>
        <taxon>Bacillati</taxon>
        <taxon>Cyanobacteriota</taxon>
        <taxon>Cyanophyceae</taxon>
        <taxon>Nostocales</taxon>
        <taxon>Aphanizomenonaceae</taxon>
        <taxon>Dolichospermum</taxon>
        <taxon>Dolichospermum planctonicum</taxon>
    </lineage>
</organism>
<feature type="transmembrane region" description="Helical" evidence="1">
    <location>
        <begin position="21"/>
        <end position="44"/>
    </location>
</feature>
<keyword evidence="3" id="KW-1185">Reference proteome</keyword>
<protein>
    <submittedName>
        <fullName evidence="2">Uncharacterized protein</fullName>
    </submittedName>
</protein>
<keyword evidence="1" id="KW-0472">Membrane</keyword>